<evidence type="ECO:0000256" key="8">
    <source>
        <dbReference type="ARBA" id="ARBA00023157"/>
    </source>
</evidence>
<dbReference type="FunFam" id="2.60.120.290:FF:000013">
    <property type="entry name" value="Membrane frizzled-related protein"/>
    <property type="match status" value="1"/>
</dbReference>
<dbReference type="OMA" id="PRIHRNW"/>
<dbReference type="GO" id="GO:0007155">
    <property type="term" value="P:cell adhesion"/>
    <property type="evidence" value="ECO:0007669"/>
    <property type="project" value="InterPro"/>
</dbReference>
<keyword evidence="3" id="KW-0812">Transmembrane</keyword>
<dbReference type="InterPro" id="IPR000538">
    <property type="entry name" value="Link_dom"/>
</dbReference>
<dbReference type="PRINTS" id="PR00258">
    <property type="entry name" value="SPERACTRCPTR"/>
</dbReference>
<dbReference type="InterPro" id="IPR016186">
    <property type="entry name" value="C-type_lectin-like/link_sf"/>
</dbReference>
<keyword evidence="7" id="KW-0472">Membrane</keyword>
<evidence type="ECO:0000259" key="14">
    <source>
        <dbReference type="PROSITE" id="PS01180"/>
    </source>
</evidence>
<dbReference type="FunFam" id="3.10.250.10:FF:000016">
    <property type="entry name" value="Scavenger receptor cysteine-rich protein type 12"/>
    <property type="match status" value="1"/>
</dbReference>
<feature type="domain" description="SRCR" evidence="15">
    <location>
        <begin position="1248"/>
        <end position="1345"/>
    </location>
</feature>
<feature type="domain" description="Link" evidence="16">
    <location>
        <begin position="42"/>
        <end position="135"/>
    </location>
</feature>
<dbReference type="PRINTS" id="PR01265">
    <property type="entry name" value="LINKMODULE"/>
</dbReference>
<gene>
    <name evidence="17" type="primary">LOC103186357</name>
</gene>
<dbReference type="InterPro" id="IPR035914">
    <property type="entry name" value="Sperma_CUB_dom_sf"/>
</dbReference>
<evidence type="ECO:0000256" key="10">
    <source>
        <dbReference type="PROSITE-ProRule" id="PRU00196"/>
    </source>
</evidence>
<dbReference type="SUPFAM" id="SSF49854">
    <property type="entry name" value="Spermadhesin, CUB domain"/>
    <property type="match status" value="1"/>
</dbReference>
<dbReference type="GO" id="GO:0016020">
    <property type="term" value="C:membrane"/>
    <property type="evidence" value="ECO:0007669"/>
    <property type="project" value="UniProtKB-SubCell"/>
</dbReference>
<feature type="disulfide bond" evidence="11">
    <location>
        <begin position="88"/>
        <end position="109"/>
    </location>
</feature>
<reference evidence="18" key="2">
    <citation type="journal article" date="2007" name="PLoS Biol.">
        <title>Survey sequencing and comparative analysis of the elephant shark (Callorhinchus milii) genome.</title>
        <authorList>
            <person name="Venkatesh B."/>
            <person name="Kirkness E.F."/>
            <person name="Loh Y.H."/>
            <person name="Halpern A.L."/>
            <person name="Lee A.P."/>
            <person name="Johnson J."/>
            <person name="Dandona N."/>
            <person name="Viswanathan L.D."/>
            <person name="Tay A."/>
            <person name="Venter J.C."/>
            <person name="Strausberg R.L."/>
            <person name="Brenner S."/>
        </authorList>
    </citation>
    <scope>NUCLEOTIDE SEQUENCE [LARGE SCALE GENOMIC DNA]</scope>
</reference>
<reference evidence="17" key="5">
    <citation type="submission" date="2025-09" db="UniProtKB">
        <authorList>
            <consortium name="Ensembl"/>
        </authorList>
    </citation>
    <scope>IDENTIFICATION</scope>
</reference>
<dbReference type="InParanoid" id="A0A4W3JGF0"/>
<dbReference type="InterPro" id="IPR001190">
    <property type="entry name" value="SRCR"/>
</dbReference>
<reference evidence="17" key="4">
    <citation type="submission" date="2025-08" db="UniProtKB">
        <authorList>
            <consortium name="Ensembl"/>
        </authorList>
    </citation>
    <scope>IDENTIFICATION</scope>
</reference>
<dbReference type="SMART" id="SM00202">
    <property type="entry name" value="SR"/>
    <property type="match status" value="1"/>
</dbReference>
<protein>
    <submittedName>
        <fullName evidence="17">Uncharacterized threonine-rich GPI-anchored glycoprotein PJ4664.02-like</fullName>
    </submittedName>
</protein>
<feature type="compositionally biased region" description="Low complexity" evidence="12">
    <location>
        <begin position="996"/>
        <end position="1010"/>
    </location>
</feature>
<keyword evidence="9" id="KW-0325">Glycoprotein</keyword>
<dbReference type="Gene3D" id="3.10.250.10">
    <property type="entry name" value="SRCR-like domain"/>
    <property type="match status" value="1"/>
</dbReference>
<dbReference type="Pfam" id="PF00193">
    <property type="entry name" value="Xlink"/>
    <property type="match status" value="1"/>
</dbReference>
<dbReference type="SMART" id="SM00042">
    <property type="entry name" value="CUB"/>
    <property type="match status" value="1"/>
</dbReference>
<feature type="domain" description="CUB" evidence="14">
    <location>
        <begin position="1127"/>
        <end position="1239"/>
    </location>
</feature>
<organism evidence="17 18">
    <name type="scientific">Callorhinchus milii</name>
    <name type="common">Ghost shark</name>
    <dbReference type="NCBI Taxonomy" id="7868"/>
    <lineage>
        <taxon>Eukaryota</taxon>
        <taxon>Metazoa</taxon>
        <taxon>Chordata</taxon>
        <taxon>Craniata</taxon>
        <taxon>Vertebrata</taxon>
        <taxon>Chondrichthyes</taxon>
        <taxon>Holocephali</taxon>
        <taxon>Chimaeriformes</taxon>
        <taxon>Callorhinchidae</taxon>
        <taxon>Callorhinchus</taxon>
    </lineage>
</organism>
<dbReference type="PANTHER" id="PTHR24251">
    <property type="entry name" value="OVOCHYMASE-RELATED"/>
    <property type="match status" value="1"/>
</dbReference>
<evidence type="ECO:0000256" key="3">
    <source>
        <dbReference type="ARBA" id="ARBA00022692"/>
    </source>
</evidence>
<dbReference type="Gene3D" id="3.10.100.10">
    <property type="entry name" value="Mannose-Binding Protein A, subunit A"/>
    <property type="match status" value="1"/>
</dbReference>
<evidence type="ECO:0000256" key="4">
    <source>
        <dbReference type="ARBA" id="ARBA00022729"/>
    </source>
</evidence>
<dbReference type="SUPFAM" id="SSF56487">
    <property type="entry name" value="SRCR-like"/>
    <property type="match status" value="1"/>
</dbReference>
<name>A0A4W3JGF0_CALMI</name>
<feature type="compositionally biased region" description="Polar residues" evidence="12">
    <location>
        <begin position="1034"/>
        <end position="1047"/>
    </location>
</feature>
<comment type="subcellular location">
    <subcellularLocation>
        <location evidence="1">Membrane</location>
        <topology evidence="1">Single-pass membrane protein</topology>
    </subcellularLocation>
</comment>
<keyword evidence="4 13" id="KW-0732">Signal</keyword>
<feature type="disulfide bond" evidence="10">
    <location>
        <begin position="1316"/>
        <end position="1326"/>
    </location>
</feature>
<dbReference type="FunFam" id="3.10.100.10:FF:000001">
    <property type="entry name" value="Hyaluronan proteoglycan link protein 1"/>
    <property type="match status" value="1"/>
</dbReference>
<evidence type="ECO:0000256" key="12">
    <source>
        <dbReference type="SAM" id="MobiDB-lite"/>
    </source>
</evidence>
<dbReference type="PROSITE" id="PS50287">
    <property type="entry name" value="SRCR_2"/>
    <property type="match status" value="1"/>
</dbReference>
<dbReference type="GO" id="GO:0005540">
    <property type="term" value="F:hyaluronic acid binding"/>
    <property type="evidence" value="ECO:0007669"/>
    <property type="project" value="InterPro"/>
</dbReference>
<comment type="caution">
    <text evidence="10">Lacks conserved residue(s) required for the propagation of feature annotation.</text>
</comment>
<dbReference type="InterPro" id="IPR036772">
    <property type="entry name" value="SRCR-like_dom_sf"/>
</dbReference>
<dbReference type="SUPFAM" id="SSF56436">
    <property type="entry name" value="C-type lectin-like"/>
    <property type="match status" value="1"/>
</dbReference>
<proteinExistence type="inferred from homology"/>
<dbReference type="PROSITE" id="PS01180">
    <property type="entry name" value="CUB"/>
    <property type="match status" value="1"/>
</dbReference>
<feature type="compositionally biased region" description="Polar residues" evidence="12">
    <location>
        <begin position="372"/>
        <end position="391"/>
    </location>
</feature>
<evidence type="ECO:0000256" key="9">
    <source>
        <dbReference type="ARBA" id="ARBA00023180"/>
    </source>
</evidence>
<comment type="similarity">
    <text evidence="2">Belongs to the DMBT1 family.</text>
</comment>
<evidence type="ECO:0000256" key="5">
    <source>
        <dbReference type="ARBA" id="ARBA00022737"/>
    </source>
</evidence>
<dbReference type="GeneTree" id="ENSGT00940000168554"/>
<reference evidence="18" key="3">
    <citation type="journal article" date="2014" name="Nature">
        <title>Elephant shark genome provides unique insights into gnathostome evolution.</title>
        <authorList>
            <consortium name="International Elephant Shark Genome Sequencing Consortium"/>
            <person name="Venkatesh B."/>
            <person name="Lee A.P."/>
            <person name="Ravi V."/>
            <person name="Maurya A.K."/>
            <person name="Lian M.M."/>
            <person name="Swann J.B."/>
            <person name="Ohta Y."/>
            <person name="Flajnik M.F."/>
            <person name="Sutoh Y."/>
            <person name="Kasahara M."/>
            <person name="Hoon S."/>
            <person name="Gangu V."/>
            <person name="Roy S.W."/>
            <person name="Irimia M."/>
            <person name="Korzh V."/>
            <person name="Kondrychyn I."/>
            <person name="Lim Z.W."/>
            <person name="Tay B.H."/>
            <person name="Tohari S."/>
            <person name="Kong K.W."/>
            <person name="Ho S."/>
            <person name="Lorente-Galdos B."/>
            <person name="Quilez J."/>
            <person name="Marques-Bonet T."/>
            <person name="Raney B.J."/>
            <person name="Ingham P.W."/>
            <person name="Tay A."/>
            <person name="Hillier L.W."/>
            <person name="Minx P."/>
            <person name="Boehm T."/>
            <person name="Wilson R.K."/>
            <person name="Brenner S."/>
            <person name="Warren W.C."/>
        </authorList>
    </citation>
    <scope>NUCLEOTIDE SEQUENCE [LARGE SCALE GENOMIC DNA]</scope>
</reference>
<accession>A0A4W3JGF0</accession>
<dbReference type="Ensembl" id="ENSCMIT00000043178.1">
    <property type="protein sequence ID" value="ENSCMIP00000042559.1"/>
    <property type="gene ID" value="ENSCMIG00000017706.1"/>
</dbReference>
<feature type="region of interest" description="Disordered" evidence="12">
    <location>
        <begin position="991"/>
        <end position="1047"/>
    </location>
</feature>
<dbReference type="Gene3D" id="2.60.120.1000">
    <property type="match status" value="2"/>
</dbReference>
<reference evidence="18" key="1">
    <citation type="journal article" date="2006" name="Science">
        <title>Ancient noncoding elements conserved in the human genome.</title>
        <authorList>
            <person name="Venkatesh B."/>
            <person name="Kirkness E.F."/>
            <person name="Loh Y.H."/>
            <person name="Halpern A.L."/>
            <person name="Lee A.P."/>
            <person name="Johnson J."/>
            <person name="Dandona N."/>
            <person name="Viswanathan L.D."/>
            <person name="Tay A."/>
            <person name="Venter J.C."/>
            <person name="Strausberg R.L."/>
            <person name="Brenner S."/>
        </authorList>
    </citation>
    <scope>NUCLEOTIDE SEQUENCE [LARGE SCALE GENOMIC DNA]</scope>
</reference>
<dbReference type="CDD" id="cd00041">
    <property type="entry name" value="CUB"/>
    <property type="match status" value="1"/>
</dbReference>
<dbReference type="InterPro" id="IPR016187">
    <property type="entry name" value="CTDL_fold"/>
</dbReference>
<keyword evidence="6" id="KW-1133">Transmembrane helix</keyword>
<evidence type="ECO:0000256" key="11">
    <source>
        <dbReference type="PROSITE-ProRule" id="PRU00323"/>
    </source>
</evidence>
<evidence type="ECO:0000256" key="7">
    <source>
        <dbReference type="ARBA" id="ARBA00023136"/>
    </source>
</evidence>
<evidence type="ECO:0000313" key="18">
    <source>
        <dbReference type="Proteomes" id="UP000314986"/>
    </source>
</evidence>
<evidence type="ECO:0000313" key="17">
    <source>
        <dbReference type="Ensembl" id="ENSCMIP00000042559.1"/>
    </source>
</evidence>
<evidence type="ECO:0000259" key="15">
    <source>
        <dbReference type="PROSITE" id="PS50287"/>
    </source>
</evidence>
<dbReference type="Pfam" id="PF00530">
    <property type="entry name" value="SRCR"/>
    <property type="match status" value="1"/>
</dbReference>
<dbReference type="InterPro" id="IPR000859">
    <property type="entry name" value="CUB_dom"/>
</dbReference>
<feature type="chain" id="PRO_5021308509" evidence="13">
    <location>
        <begin position="25"/>
        <end position="1764"/>
    </location>
</feature>
<evidence type="ECO:0000256" key="13">
    <source>
        <dbReference type="SAM" id="SignalP"/>
    </source>
</evidence>
<dbReference type="PROSITE" id="PS00420">
    <property type="entry name" value="SRCR_1"/>
    <property type="match status" value="1"/>
</dbReference>
<keyword evidence="5" id="KW-0677">Repeat</keyword>
<keyword evidence="8 10" id="KW-1015">Disulfide bond</keyword>
<evidence type="ECO:0000256" key="6">
    <source>
        <dbReference type="ARBA" id="ARBA00022989"/>
    </source>
</evidence>
<dbReference type="Pfam" id="PF00431">
    <property type="entry name" value="CUB"/>
    <property type="match status" value="1"/>
</dbReference>
<evidence type="ECO:0000256" key="2">
    <source>
        <dbReference type="ARBA" id="ARBA00009931"/>
    </source>
</evidence>
<dbReference type="Gene3D" id="2.60.120.290">
    <property type="entry name" value="Spermadhesin, CUB domain"/>
    <property type="match status" value="1"/>
</dbReference>
<dbReference type="Proteomes" id="UP000314986">
    <property type="component" value="Unassembled WGS sequence"/>
</dbReference>
<dbReference type="CDD" id="cd01102">
    <property type="entry name" value="Link_Domain"/>
    <property type="match status" value="1"/>
</dbReference>
<feature type="signal peptide" evidence="13">
    <location>
        <begin position="1"/>
        <end position="24"/>
    </location>
</feature>
<dbReference type="PROSITE" id="PS50963">
    <property type="entry name" value="LINK_2"/>
    <property type="match status" value="1"/>
</dbReference>
<sequence length="1764" mass="193554">MPFPDRMLVFLAVLELELWLRIDCADTQGLSSEFYLSRRVSGVFHYDQRIRYSLTFPSAKLACKRDFGATLATRDQLHVAYLAGLEECRAGWISEREVAYPRIHRNWNCGQNRVGIISYGIRKNLLENWDVYCYKREDDHSVFNESMVLEGNTPRDRTENLSLYSVLPTSWKSGSKEPMVPERNLPRTHEYNEKVIQFPNIVTAHNTKHLSGSEILTQLNTMNFTLSSIFSPVNNSAMKSIEKSVKGFTTEYPDTWKHSLVSKESGKISSMEETQLTSNRANSGMTNSEDYSAAKNTTDANITSPEINEELLQIRNVTGDTTAKSLWAVTADRVSEHEVLKLSMVSLDVRADPDGGTSPQRNDEVTAAKPQLLTQTPTNKARPTQPANISNVEKKQRSPDLSNSLQSTTQSDRTDRFLFTDSKAMLLTEVKEESFDGFMAIAFTEEISEHFLSGDPSPPGFTVAPFSAVIHGSTRFVAKTVITGSTVQPEPDVTGKQMFLSQTSAITVSKEDGDESSKPVTTTVETAENVSSSVIVFAEKATPSEQDIYHQRDPHYLSGLTPQEYSLNRSAQLSSIDSNNTRYQNEETQKETNNPVSGLLLENNSTEMMENDPSDLSVQIEDHNTKRKFNVIDRDESKLLTTVWTPSEDLLTLSPSVDTNVQSVMLTTNNAALPETPPTRNHLQPEALRVEDMVHLSEKMQGYHGTVQLSTTGRDDTILSGTESDYRTVAIQVHTLATPTPESKIQLGISSHNAIAFPETITSGRNEELVTVNVKYISQEAISNVDQLGTKSHMTLDDEKEPYESGAIDDIRQSELIPEDTRLDVRVSTEMGGQVVTAIEMNTEQPVTHSIDHTSGAAVIADSSVMSDITSDLNISLQHTNSENHISESTVSDAELTTPSVDVIKLQNTVSTERAKQGTLKKDHNNQLFVQPIAEVLQSITSQGENQSSTSAITNKNDLSANNTVPTDDKVPSLIYKGNSTLQEVTTVPGMSGKPFSHSAHSSLEQSSFLGGRTDFSGTSTRSHTHLPAPVTGTEGSPLSKVESSQHSIPPLINVQISSSSASTGFVNITETSSSASLGSMQTLATERSLQLHLPATLSSPVATTGISTEKTSASPPAFSFVTFDSCGDVPKGTAGTFQSPGYPQSYPSDMDCIWVIEALPEDLVQLEFTVMSIERHRTCKYDYVIVYDGKGPNKVEMGRFCGSEVPATLQTSSNTMTIVMQSDSSVELEGFSAQFNTFRIPSGNGQTRLVGGRSMYSGLVEVEFDGKWGGICAKQWGSSDAKVVCHQLGFTGPALATRIKVSERGTPLAVSYAKCKGDEKILQNCDIRRTGKCTSNKRAAVICQVGESCAALKSAGVLESGLFIVDPDGTEGGVDAFPVECDMVSDPTTGISIIGHDSEKRMRVTPCEEAGCYSHTINYNQTSLDQLKVLIEASESCEQYVSVECRHIRFLKQRWGWWVSRDGRQINSWGGAPTDSGKCSCGENGNCALALSTCNCDANDGVWRQDEGFLRDKSTLPVREVRFGDTQDVPAEMAFHRIGALHCSGHGPKVPVLESCAALKEAGFQESKEYYIDPDGTRQGVLEFAVFCDMTSDPFTAITVVSHNSETRLRVAPCEEPGCYSRELSYQADLIQLNALTRVSESCEQHVKLDCRHIRFIQSGWGWWVSWDGRKMSYWGDANPDSGSCACGMSGSCSDPGKLCNCDSNDHIWRTDEGHLRDKSTLPVRSVHFGDTKGAPLEMAFHTIGKLMCKGIALQRKHLNLAK</sequence>
<feature type="region of interest" description="Disordered" evidence="12">
    <location>
        <begin position="947"/>
        <end position="966"/>
    </location>
</feature>
<keyword evidence="18" id="KW-1185">Reference proteome</keyword>
<dbReference type="SMART" id="SM00445">
    <property type="entry name" value="LINK"/>
    <property type="match status" value="1"/>
</dbReference>
<feature type="region of interest" description="Disordered" evidence="12">
    <location>
        <begin position="267"/>
        <end position="293"/>
    </location>
</feature>
<evidence type="ECO:0000259" key="16">
    <source>
        <dbReference type="PROSITE" id="PS50963"/>
    </source>
</evidence>
<evidence type="ECO:0000256" key="1">
    <source>
        <dbReference type="ARBA" id="ARBA00004167"/>
    </source>
</evidence>
<feature type="region of interest" description="Disordered" evidence="12">
    <location>
        <begin position="349"/>
        <end position="412"/>
    </location>
</feature>
<feature type="compositionally biased region" description="Polar residues" evidence="12">
    <location>
        <begin position="399"/>
        <end position="411"/>
    </location>
</feature>